<feature type="transmembrane region" description="Helical" evidence="1">
    <location>
        <begin position="65"/>
        <end position="83"/>
    </location>
</feature>
<dbReference type="EMBL" id="LR899010">
    <property type="protein sequence ID" value="CAD7082765.1"/>
    <property type="molecule type" value="Genomic_DNA"/>
</dbReference>
<proteinExistence type="predicted"/>
<name>A0A7R8UL98_HERIL</name>
<reference evidence="2 3" key="1">
    <citation type="submission" date="2020-11" db="EMBL/GenBank/DDBJ databases">
        <authorList>
            <person name="Wallbank WR R."/>
            <person name="Pardo Diaz C."/>
            <person name="Kozak K."/>
            <person name="Martin S."/>
            <person name="Jiggins C."/>
            <person name="Moest M."/>
            <person name="Warren A I."/>
            <person name="Generalovic N T."/>
            <person name="Byers J.R.P. K."/>
            <person name="Montejo-Kovacevich G."/>
            <person name="Yen C E."/>
        </authorList>
    </citation>
    <scope>NUCLEOTIDE SEQUENCE [LARGE SCALE GENOMIC DNA]</scope>
</reference>
<evidence type="ECO:0000256" key="1">
    <source>
        <dbReference type="SAM" id="Phobius"/>
    </source>
</evidence>
<evidence type="ECO:0000313" key="3">
    <source>
        <dbReference type="Proteomes" id="UP000594454"/>
    </source>
</evidence>
<keyword evidence="3" id="KW-1185">Reference proteome</keyword>
<organism evidence="2 3">
    <name type="scientific">Hermetia illucens</name>
    <name type="common">Black soldier fly</name>
    <dbReference type="NCBI Taxonomy" id="343691"/>
    <lineage>
        <taxon>Eukaryota</taxon>
        <taxon>Metazoa</taxon>
        <taxon>Ecdysozoa</taxon>
        <taxon>Arthropoda</taxon>
        <taxon>Hexapoda</taxon>
        <taxon>Insecta</taxon>
        <taxon>Pterygota</taxon>
        <taxon>Neoptera</taxon>
        <taxon>Endopterygota</taxon>
        <taxon>Diptera</taxon>
        <taxon>Brachycera</taxon>
        <taxon>Stratiomyomorpha</taxon>
        <taxon>Stratiomyidae</taxon>
        <taxon>Hermetiinae</taxon>
        <taxon>Hermetia</taxon>
    </lineage>
</organism>
<accession>A0A7R8UL98</accession>
<gene>
    <name evidence="2" type="ORF">HERILL_LOCUS5775</name>
</gene>
<dbReference type="Proteomes" id="UP000594454">
    <property type="component" value="Chromosome 2"/>
</dbReference>
<evidence type="ECO:0000313" key="2">
    <source>
        <dbReference type="EMBL" id="CAD7082765.1"/>
    </source>
</evidence>
<keyword evidence="1" id="KW-0812">Transmembrane</keyword>
<sequence>MSQSGGSPLNGIYDRRNNILKSEIISATPVDLKENRQEDQIKDAVTQHPEVVYRALTSKETQHSTILYVILFAAYLIGWYYLIPYVPVGIKGLFGILKLMLR</sequence>
<protein>
    <submittedName>
        <fullName evidence="2">Uncharacterized protein</fullName>
    </submittedName>
</protein>
<dbReference type="InParanoid" id="A0A7R8UL98"/>
<keyword evidence="1" id="KW-0472">Membrane</keyword>
<keyword evidence="1" id="KW-1133">Transmembrane helix</keyword>
<dbReference type="AlphaFoldDB" id="A0A7R8UL98"/>